<sequence length="163" mass="17698">MVMWGACAAYVCRWGVDAFAPRMPQRYIGSLADDALFSIHIEGAQRLRPGLQIDITGTEGVLRVTNARAYENVQDNTVWGMNGTSEVLEELPVPVQYRFLADAELDASTSGTAYLYAALAEDLRTGTHVVPDGPPTHRRMAGYRARSGVSPAGALARREIMAA</sequence>
<organism evidence="1 2">
    <name type="scientific">Actinomyces ruminicola</name>
    <dbReference type="NCBI Taxonomy" id="332524"/>
    <lineage>
        <taxon>Bacteria</taxon>
        <taxon>Bacillati</taxon>
        <taxon>Actinomycetota</taxon>
        <taxon>Actinomycetes</taxon>
        <taxon>Actinomycetales</taxon>
        <taxon>Actinomycetaceae</taxon>
        <taxon>Actinomyces</taxon>
    </lineage>
</organism>
<dbReference type="Proteomes" id="UP000199671">
    <property type="component" value="Unassembled WGS sequence"/>
</dbReference>
<gene>
    <name evidence="1" type="ORF">SAMN04487766_102134</name>
</gene>
<reference evidence="1 2" key="1">
    <citation type="submission" date="2016-10" db="EMBL/GenBank/DDBJ databases">
        <authorList>
            <person name="de Groot N.N."/>
        </authorList>
    </citation>
    <scope>NUCLEOTIDE SEQUENCE [LARGE SCALE GENOMIC DNA]</scope>
    <source>
        <strain evidence="1 2">KPR-7B</strain>
    </source>
</reference>
<name>A0A1G9SXQ6_9ACTO</name>
<dbReference type="AlphaFoldDB" id="A0A1G9SXQ6"/>
<dbReference type="Gene3D" id="3.30.360.10">
    <property type="entry name" value="Dihydrodipicolinate Reductase, domain 2"/>
    <property type="match status" value="1"/>
</dbReference>
<proteinExistence type="predicted"/>
<dbReference type="EMBL" id="FNHU01000002">
    <property type="protein sequence ID" value="SDM40192.1"/>
    <property type="molecule type" value="Genomic_DNA"/>
</dbReference>
<evidence type="ECO:0000313" key="1">
    <source>
        <dbReference type="EMBL" id="SDM40192.1"/>
    </source>
</evidence>
<protein>
    <submittedName>
        <fullName evidence="1">Uncharacterized protein</fullName>
    </submittedName>
</protein>
<accession>A0A1G9SXQ6</accession>
<evidence type="ECO:0000313" key="2">
    <source>
        <dbReference type="Proteomes" id="UP000199671"/>
    </source>
</evidence>